<dbReference type="Proteomes" id="UP001156641">
    <property type="component" value="Unassembled WGS sequence"/>
</dbReference>
<evidence type="ECO:0008006" key="3">
    <source>
        <dbReference type="Google" id="ProtNLM"/>
    </source>
</evidence>
<gene>
    <name evidence="1" type="ORF">GCM10010909_20860</name>
</gene>
<evidence type="ECO:0000313" key="1">
    <source>
        <dbReference type="EMBL" id="GLR67405.1"/>
    </source>
</evidence>
<evidence type="ECO:0000313" key="2">
    <source>
        <dbReference type="Proteomes" id="UP001156641"/>
    </source>
</evidence>
<keyword evidence="2" id="KW-1185">Reference proteome</keyword>
<dbReference type="RefSeq" id="WP_284258137.1">
    <property type="nucleotide sequence ID" value="NZ_BSOS01000065.1"/>
</dbReference>
<accession>A0ABQ6A4J0</accession>
<comment type="caution">
    <text evidence="1">The sequence shown here is derived from an EMBL/GenBank/DDBJ whole genome shotgun (WGS) entry which is preliminary data.</text>
</comment>
<protein>
    <recommendedName>
        <fullName evidence="3">Transposase</fullName>
    </recommendedName>
</protein>
<sequence>MLKNLIRRLQRYAFAELFNELAAIRLELARRNEVLEGALLAIALERATQASSSSSSNEAA</sequence>
<dbReference type="EMBL" id="BSOS01000065">
    <property type="protein sequence ID" value="GLR67405.1"/>
    <property type="molecule type" value="Genomic_DNA"/>
</dbReference>
<reference evidence="2" key="1">
    <citation type="journal article" date="2019" name="Int. J. Syst. Evol. Microbiol.">
        <title>The Global Catalogue of Microorganisms (GCM) 10K type strain sequencing project: providing services to taxonomists for standard genome sequencing and annotation.</title>
        <authorList>
            <consortium name="The Broad Institute Genomics Platform"/>
            <consortium name="The Broad Institute Genome Sequencing Center for Infectious Disease"/>
            <person name="Wu L."/>
            <person name="Ma J."/>
        </authorList>
    </citation>
    <scope>NUCLEOTIDE SEQUENCE [LARGE SCALE GENOMIC DNA]</scope>
    <source>
        <strain evidence="2">NBRC 112502</strain>
    </source>
</reference>
<name>A0ABQ6A4J0_9PROT</name>
<proteinExistence type="predicted"/>
<organism evidence="1 2">
    <name type="scientific">Acidocella aquatica</name>
    <dbReference type="NCBI Taxonomy" id="1922313"/>
    <lineage>
        <taxon>Bacteria</taxon>
        <taxon>Pseudomonadati</taxon>
        <taxon>Pseudomonadota</taxon>
        <taxon>Alphaproteobacteria</taxon>
        <taxon>Acetobacterales</taxon>
        <taxon>Acidocellaceae</taxon>
        <taxon>Acidocella</taxon>
    </lineage>
</organism>